<dbReference type="PANTHER" id="PTHR43373:SF1">
    <property type="entry name" value="NA(+)_H(+) ANTIPORTER SUBUNIT A"/>
    <property type="match status" value="1"/>
</dbReference>
<evidence type="ECO:0000256" key="2">
    <source>
        <dbReference type="RuleBase" id="RU000320"/>
    </source>
</evidence>
<dbReference type="InterPro" id="IPR050616">
    <property type="entry name" value="CPA3_Na-H_Antiporter_A"/>
</dbReference>
<feature type="transmembrane region" description="Helical" evidence="3">
    <location>
        <begin position="100"/>
        <end position="125"/>
    </location>
</feature>
<dbReference type="PANTHER" id="PTHR43373">
    <property type="entry name" value="NA(+)/H(+) ANTIPORTER SUBUNIT"/>
    <property type="match status" value="1"/>
</dbReference>
<feature type="domain" description="NADH:quinone oxidoreductase/Mrp antiporter transmembrane" evidence="4">
    <location>
        <begin position="64"/>
        <end position="347"/>
    </location>
</feature>
<feature type="transmembrane region" description="Helical" evidence="3">
    <location>
        <begin position="16"/>
        <end position="35"/>
    </location>
</feature>
<keyword evidence="3" id="KW-0472">Membrane</keyword>
<protein>
    <recommendedName>
        <fullName evidence="4">NADH:quinone oxidoreductase/Mrp antiporter transmembrane domain-containing protein</fullName>
    </recommendedName>
</protein>
<evidence type="ECO:0000313" key="5">
    <source>
        <dbReference type="EMBL" id="HEA87027.1"/>
    </source>
</evidence>
<feature type="transmembrane region" description="Helical" evidence="3">
    <location>
        <begin position="47"/>
        <end position="64"/>
    </location>
</feature>
<dbReference type="InterPro" id="IPR001750">
    <property type="entry name" value="ND/Mrp_TM"/>
</dbReference>
<name>A0A7C1SGM6_UNCW3</name>
<feature type="transmembrane region" description="Helical" evidence="3">
    <location>
        <begin position="298"/>
        <end position="321"/>
    </location>
</feature>
<proteinExistence type="predicted"/>
<reference evidence="5" key="1">
    <citation type="journal article" date="2020" name="mSystems">
        <title>Genome- and Community-Level Interaction Insights into Carbon Utilization and Element Cycling Functions of Hydrothermarchaeota in Hydrothermal Sediment.</title>
        <authorList>
            <person name="Zhou Z."/>
            <person name="Liu Y."/>
            <person name="Xu W."/>
            <person name="Pan J."/>
            <person name="Luo Z.H."/>
            <person name="Li M."/>
        </authorList>
    </citation>
    <scope>NUCLEOTIDE SEQUENCE [LARGE SCALE GENOMIC DNA]</scope>
    <source>
        <strain evidence="5">SpSt-265</strain>
        <strain evidence="6">SpSt-465</strain>
    </source>
</reference>
<evidence type="ECO:0000313" key="6">
    <source>
        <dbReference type="EMBL" id="HFJ53890.1"/>
    </source>
</evidence>
<keyword evidence="2 3" id="KW-0812">Transmembrane</keyword>
<dbReference type="PRINTS" id="PR01434">
    <property type="entry name" value="NADHDHGNASE5"/>
</dbReference>
<comment type="subcellular location">
    <subcellularLocation>
        <location evidence="1">Endomembrane system</location>
        <topology evidence="1">Multi-pass membrane protein</topology>
    </subcellularLocation>
    <subcellularLocation>
        <location evidence="2">Membrane</location>
        <topology evidence="2">Multi-pass membrane protein</topology>
    </subcellularLocation>
</comment>
<dbReference type="AlphaFoldDB" id="A0A7C1SGM6"/>
<evidence type="ECO:0000256" key="3">
    <source>
        <dbReference type="SAM" id="Phobius"/>
    </source>
</evidence>
<feature type="transmembrane region" description="Helical" evidence="3">
    <location>
        <begin position="167"/>
        <end position="188"/>
    </location>
</feature>
<gene>
    <name evidence="5" type="ORF">ENP94_03345</name>
    <name evidence="6" type="ORF">ENS16_04285</name>
</gene>
<keyword evidence="3" id="KW-1133">Transmembrane helix</keyword>
<dbReference type="EMBL" id="DSTU01000005">
    <property type="protein sequence ID" value="HFJ53890.1"/>
    <property type="molecule type" value="Genomic_DNA"/>
</dbReference>
<feature type="transmembrane region" description="Helical" evidence="3">
    <location>
        <begin position="70"/>
        <end position="88"/>
    </location>
</feature>
<accession>A0A7C1SGM6</accession>
<evidence type="ECO:0000256" key="1">
    <source>
        <dbReference type="ARBA" id="ARBA00004127"/>
    </source>
</evidence>
<feature type="transmembrane region" description="Helical" evidence="3">
    <location>
        <begin position="373"/>
        <end position="394"/>
    </location>
</feature>
<feature type="transmembrane region" description="Helical" evidence="3">
    <location>
        <begin position="333"/>
        <end position="352"/>
    </location>
</feature>
<feature type="transmembrane region" description="Helical" evidence="3">
    <location>
        <begin position="200"/>
        <end position="223"/>
    </location>
</feature>
<evidence type="ECO:0000259" key="4">
    <source>
        <dbReference type="Pfam" id="PF00361"/>
    </source>
</evidence>
<dbReference type="Pfam" id="PF00361">
    <property type="entry name" value="Proton_antipo_M"/>
    <property type="match status" value="1"/>
</dbReference>
<organism evidence="5">
    <name type="scientific">candidate division WOR-3 bacterium</name>
    <dbReference type="NCBI Taxonomy" id="2052148"/>
    <lineage>
        <taxon>Bacteria</taxon>
        <taxon>Bacteria division WOR-3</taxon>
    </lineage>
</organism>
<sequence length="403" mass="43018">MSFSNWLNFGSGNLELFLVAVFSFIGLMALLYSISRVKGSARQLTEYYIFLLLLIGAGVALVFARELLLIFVLWELATISLWRLVSYFRDQEAVDAGLWALYINFAAAAVMLVGLVMIQLGLGSWSLNELRGQELPLFPALLVLTGIVAKSAALPLYIWLPRAYRSAPASVCALLSGLAENLGLVLFLKLFVQTVKVPEQFYLISAVLAVGSALIAGGVALTTRTIRDTLAYSTVSQLGFILLALSVRGYYGIASGLLYILAHAVAKSGLFFAAGTVEDASGTGELEQLGGWARVSPALAGATGILTLSIMGLPPTLGFFAKLGVVLAAVRSNLLYGIGALVAALFTMLYLSRFYARIFLGGGSSRPVKISPMAVGLVIVMAVVSIAAGIFWFVPVKFFEGGW</sequence>
<dbReference type="EMBL" id="DSLG01000004">
    <property type="protein sequence ID" value="HEA87027.1"/>
    <property type="molecule type" value="Genomic_DNA"/>
</dbReference>
<comment type="caution">
    <text evidence="5">The sequence shown here is derived from an EMBL/GenBank/DDBJ whole genome shotgun (WGS) entry which is preliminary data.</text>
</comment>
<feature type="transmembrane region" description="Helical" evidence="3">
    <location>
        <begin position="137"/>
        <end position="160"/>
    </location>
</feature>
<dbReference type="GO" id="GO:0012505">
    <property type="term" value="C:endomembrane system"/>
    <property type="evidence" value="ECO:0007669"/>
    <property type="project" value="UniProtKB-SubCell"/>
</dbReference>
<dbReference type="GO" id="GO:0016020">
    <property type="term" value="C:membrane"/>
    <property type="evidence" value="ECO:0007669"/>
    <property type="project" value="UniProtKB-SubCell"/>
</dbReference>